<organism evidence="1 2">
    <name type="scientific">Symplocastrum torsivum CPER-KK1</name>
    <dbReference type="NCBI Taxonomy" id="450513"/>
    <lineage>
        <taxon>Bacteria</taxon>
        <taxon>Bacillati</taxon>
        <taxon>Cyanobacteriota</taxon>
        <taxon>Cyanophyceae</taxon>
        <taxon>Oscillatoriophycideae</taxon>
        <taxon>Oscillatoriales</taxon>
        <taxon>Microcoleaceae</taxon>
        <taxon>Symplocastrum</taxon>
    </lineage>
</organism>
<accession>A0A951U920</accession>
<reference evidence="1" key="2">
    <citation type="journal article" date="2022" name="Microbiol. Resour. Announc.">
        <title>Metagenome Sequencing to Explore Phylogenomics of Terrestrial Cyanobacteria.</title>
        <authorList>
            <person name="Ward R.D."/>
            <person name="Stajich J.E."/>
            <person name="Johansen J.R."/>
            <person name="Huntemann M."/>
            <person name="Clum A."/>
            <person name="Foster B."/>
            <person name="Foster B."/>
            <person name="Roux S."/>
            <person name="Palaniappan K."/>
            <person name="Varghese N."/>
            <person name="Mukherjee S."/>
            <person name="Reddy T.B.K."/>
            <person name="Daum C."/>
            <person name="Copeland A."/>
            <person name="Chen I.A."/>
            <person name="Ivanova N.N."/>
            <person name="Kyrpides N.C."/>
            <person name="Shapiro N."/>
            <person name="Eloe-Fadrosh E.A."/>
            <person name="Pietrasiak N."/>
        </authorList>
    </citation>
    <scope>NUCLEOTIDE SEQUENCE</scope>
    <source>
        <strain evidence="1">CPER-KK1</strain>
    </source>
</reference>
<dbReference type="EMBL" id="JAHHIF010000008">
    <property type="protein sequence ID" value="MBW4544362.1"/>
    <property type="molecule type" value="Genomic_DNA"/>
</dbReference>
<gene>
    <name evidence="1" type="ORF">KME25_07965</name>
</gene>
<proteinExistence type="predicted"/>
<dbReference type="Proteomes" id="UP000753908">
    <property type="component" value="Unassembled WGS sequence"/>
</dbReference>
<evidence type="ECO:0000313" key="2">
    <source>
        <dbReference type="Proteomes" id="UP000753908"/>
    </source>
</evidence>
<evidence type="ECO:0000313" key="1">
    <source>
        <dbReference type="EMBL" id="MBW4544362.1"/>
    </source>
</evidence>
<dbReference type="AlphaFoldDB" id="A0A951U920"/>
<name>A0A951U920_9CYAN</name>
<reference evidence="1" key="1">
    <citation type="submission" date="2021-05" db="EMBL/GenBank/DDBJ databases">
        <authorList>
            <person name="Pietrasiak N."/>
            <person name="Ward R."/>
            <person name="Stajich J.E."/>
            <person name="Kurbessoian T."/>
        </authorList>
    </citation>
    <scope>NUCLEOTIDE SEQUENCE</scope>
    <source>
        <strain evidence="1">CPER-KK1</strain>
    </source>
</reference>
<sequence>MSVQELDSLNQSDEPAREWATKLQTAHNWAEVLMQLSQLKADFRDQVWKFWQLDIFEESDFPSKVKAEESQELHR</sequence>
<comment type="caution">
    <text evidence="1">The sequence shown here is derived from an EMBL/GenBank/DDBJ whole genome shotgun (WGS) entry which is preliminary data.</text>
</comment>
<protein>
    <submittedName>
        <fullName evidence="1">Uncharacterized protein</fullName>
    </submittedName>
</protein>